<gene>
    <name evidence="2" type="ORF">CHS0354_012092</name>
</gene>
<dbReference type="EMBL" id="JAEAOA010000745">
    <property type="protein sequence ID" value="KAK3588046.1"/>
    <property type="molecule type" value="Genomic_DNA"/>
</dbReference>
<reference evidence="2" key="3">
    <citation type="submission" date="2023-05" db="EMBL/GenBank/DDBJ databases">
        <authorList>
            <person name="Smith C.H."/>
        </authorList>
    </citation>
    <scope>NUCLEOTIDE SEQUENCE</scope>
    <source>
        <strain evidence="2">CHS0354</strain>
        <tissue evidence="2">Mantle</tissue>
    </source>
</reference>
<dbReference type="AlphaFoldDB" id="A0AAE0VS55"/>
<reference evidence="2" key="1">
    <citation type="journal article" date="2021" name="Genome Biol. Evol.">
        <title>A High-Quality Reference Genome for a Parasitic Bivalve with Doubly Uniparental Inheritance (Bivalvia: Unionida).</title>
        <authorList>
            <person name="Smith C.H."/>
        </authorList>
    </citation>
    <scope>NUCLEOTIDE SEQUENCE</scope>
    <source>
        <strain evidence="2">CHS0354</strain>
    </source>
</reference>
<name>A0AAE0VS55_9BIVA</name>
<feature type="region of interest" description="Disordered" evidence="1">
    <location>
        <begin position="83"/>
        <end position="106"/>
    </location>
</feature>
<organism evidence="2 3">
    <name type="scientific">Potamilus streckersoni</name>
    <dbReference type="NCBI Taxonomy" id="2493646"/>
    <lineage>
        <taxon>Eukaryota</taxon>
        <taxon>Metazoa</taxon>
        <taxon>Spiralia</taxon>
        <taxon>Lophotrochozoa</taxon>
        <taxon>Mollusca</taxon>
        <taxon>Bivalvia</taxon>
        <taxon>Autobranchia</taxon>
        <taxon>Heteroconchia</taxon>
        <taxon>Palaeoheterodonta</taxon>
        <taxon>Unionida</taxon>
        <taxon>Unionoidea</taxon>
        <taxon>Unionidae</taxon>
        <taxon>Ambleminae</taxon>
        <taxon>Lampsilini</taxon>
        <taxon>Potamilus</taxon>
    </lineage>
</organism>
<sequence>MTEREREMGRGRYTFFESVYFLISTQKLVDFLLTMLNGCIIASNKSSTKISVLGNIVHLNEYEANFYFILKHLFSLTDTVNTANKNTGQKPHRRRTLGQKELGWRT</sequence>
<evidence type="ECO:0000313" key="3">
    <source>
        <dbReference type="Proteomes" id="UP001195483"/>
    </source>
</evidence>
<reference evidence="2" key="2">
    <citation type="journal article" date="2021" name="Genome Biol. Evol.">
        <title>Developing a high-quality reference genome for a parasitic bivalve with doubly uniparental inheritance (Bivalvia: Unionida).</title>
        <authorList>
            <person name="Smith C.H."/>
        </authorList>
    </citation>
    <scope>NUCLEOTIDE SEQUENCE</scope>
    <source>
        <strain evidence="2">CHS0354</strain>
        <tissue evidence="2">Mantle</tissue>
    </source>
</reference>
<protein>
    <submittedName>
        <fullName evidence="2">Uncharacterized protein</fullName>
    </submittedName>
</protein>
<dbReference type="Proteomes" id="UP001195483">
    <property type="component" value="Unassembled WGS sequence"/>
</dbReference>
<evidence type="ECO:0000256" key="1">
    <source>
        <dbReference type="SAM" id="MobiDB-lite"/>
    </source>
</evidence>
<evidence type="ECO:0000313" key="2">
    <source>
        <dbReference type="EMBL" id="KAK3588046.1"/>
    </source>
</evidence>
<keyword evidence="3" id="KW-1185">Reference proteome</keyword>
<accession>A0AAE0VS55</accession>
<comment type="caution">
    <text evidence="2">The sequence shown here is derived from an EMBL/GenBank/DDBJ whole genome shotgun (WGS) entry which is preliminary data.</text>
</comment>
<proteinExistence type="predicted"/>